<evidence type="ECO:0000313" key="2">
    <source>
        <dbReference type="EMBL" id="TCD60644.1"/>
    </source>
</evidence>
<proteinExistence type="predicted"/>
<feature type="compositionally biased region" description="Low complexity" evidence="1">
    <location>
        <begin position="16"/>
        <end position="27"/>
    </location>
</feature>
<organism evidence="2 3">
    <name type="scientific">Steccherinum ochraceum</name>
    <dbReference type="NCBI Taxonomy" id="92696"/>
    <lineage>
        <taxon>Eukaryota</taxon>
        <taxon>Fungi</taxon>
        <taxon>Dikarya</taxon>
        <taxon>Basidiomycota</taxon>
        <taxon>Agaricomycotina</taxon>
        <taxon>Agaricomycetes</taxon>
        <taxon>Polyporales</taxon>
        <taxon>Steccherinaceae</taxon>
        <taxon>Steccherinum</taxon>
    </lineage>
</organism>
<dbReference type="Proteomes" id="UP000292702">
    <property type="component" value="Unassembled WGS sequence"/>
</dbReference>
<protein>
    <submittedName>
        <fullName evidence="2">Uncharacterized protein</fullName>
    </submittedName>
</protein>
<dbReference type="AlphaFoldDB" id="A0A4R0RDW1"/>
<accession>A0A4R0RDW1</accession>
<sequence length="154" mass="17405">MSYDSSFLFATLSLGSDQPSSSSSQPSDQHEDVLPDTPEALSQLLRELSTKMPSQPKRVRAKYSILSQTMRTPWDGKQRFKLADRRVCMAAALKQLPSPRLPMYMDPFLIAASPKELVRAWYGIPVIDPLVLEYAVKHNLGRLVYHDEDEPVLT</sequence>
<comment type="caution">
    <text evidence="2">The sequence shown here is derived from an EMBL/GenBank/DDBJ whole genome shotgun (WGS) entry which is preliminary data.</text>
</comment>
<reference evidence="2 3" key="1">
    <citation type="submission" date="2018-11" db="EMBL/GenBank/DDBJ databases">
        <title>Genome assembly of Steccherinum ochraceum LE-BIN_3174, the white-rot fungus of the Steccherinaceae family (The Residual Polyporoid clade, Polyporales, Basidiomycota).</title>
        <authorList>
            <person name="Fedorova T.V."/>
            <person name="Glazunova O.A."/>
            <person name="Landesman E.O."/>
            <person name="Moiseenko K.V."/>
            <person name="Psurtseva N.V."/>
            <person name="Savinova O.S."/>
            <person name="Shakhova N.V."/>
            <person name="Tyazhelova T.V."/>
            <person name="Vasina D.V."/>
        </authorList>
    </citation>
    <scope>NUCLEOTIDE SEQUENCE [LARGE SCALE GENOMIC DNA]</scope>
    <source>
        <strain evidence="2 3">LE-BIN_3174</strain>
    </source>
</reference>
<evidence type="ECO:0000313" key="3">
    <source>
        <dbReference type="Proteomes" id="UP000292702"/>
    </source>
</evidence>
<feature type="region of interest" description="Disordered" evidence="1">
    <location>
        <begin position="14"/>
        <end position="39"/>
    </location>
</feature>
<gene>
    <name evidence="2" type="ORF">EIP91_009745</name>
</gene>
<name>A0A4R0RDW1_9APHY</name>
<evidence type="ECO:0000256" key="1">
    <source>
        <dbReference type="SAM" id="MobiDB-lite"/>
    </source>
</evidence>
<keyword evidence="3" id="KW-1185">Reference proteome</keyword>
<dbReference type="EMBL" id="RWJN01000565">
    <property type="protein sequence ID" value="TCD60644.1"/>
    <property type="molecule type" value="Genomic_DNA"/>
</dbReference>